<comment type="caution">
    <text evidence="2">The sequence shown here is derived from an EMBL/GenBank/DDBJ whole genome shotgun (WGS) entry which is preliminary data.</text>
</comment>
<feature type="transmembrane region" description="Helical" evidence="1">
    <location>
        <begin position="90"/>
        <end position="113"/>
    </location>
</feature>
<feature type="transmembrane region" description="Helical" evidence="1">
    <location>
        <begin position="7"/>
        <end position="28"/>
    </location>
</feature>
<feature type="transmembrane region" description="Helical" evidence="1">
    <location>
        <begin position="632"/>
        <end position="651"/>
    </location>
</feature>
<feature type="transmembrane region" description="Helical" evidence="1">
    <location>
        <begin position="125"/>
        <end position="146"/>
    </location>
</feature>
<accession>A0A9W7AMK6</accession>
<organism evidence="2 3">
    <name type="scientific">Triparma laevis f. longispina</name>
    <dbReference type="NCBI Taxonomy" id="1714387"/>
    <lineage>
        <taxon>Eukaryota</taxon>
        <taxon>Sar</taxon>
        <taxon>Stramenopiles</taxon>
        <taxon>Ochrophyta</taxon>
        <taxon>Bolidophyceae</taxon>
        <taxon>Parmales</taxon>
        <taxon>Triparmaceae</taxon>
        <taxon>Triparma</taxon>
    </lineage>
</organism>
<keyword evidence="1" id="KW-1133">Transmembrane helix</keyword>
<feature type="transmembrane region" description="Helical" evidence="1">
    <location>
        <begin position="322"/>
        <end position="338"/>
    </location>
</feature>
<dbReference type="AlphaFoldDB" id="A0A9W7AMK6"/>
<dbReference type="Proteomes" id="UP001165122">
    <property type="component" value="Unassembled WGS sequence"/>
</dbReference>
<evidence type="ECO:0000313" key="3">
    <source>
        <dbReference type="Proteomes" id="UP001165122"/>
    </source>
</evidence>
<reference evidence="3" key="1">
    <citation type="journal article" date="2023" name="Commun. Biol.">
        <title>Genome analysis of Parmales, the sister group of diatoms, reveals the evolutionary specialization of diatoms from phago-mixotrophs to photoautotrophs.</title>
        <authorList>
            <person name="Ban H."/>
            <person name="Sato S."/>
            <person name="Yoshikawa S."/>
            <person name="Yamada K."/>
            <person name="Nakamura Y."/>
            <person name="Ichinomiya M."/>
            <person name="Sato N."/>
            <person name="Blanc-Mathieu R."/>
            <person name="Endo H."/>
            <person name="Kuwata A."/>
            <person name="Ogata H."/>
        </authorList>
    </citation>
    <scope>NUCLEOTIDE SEQUENCE [LARGE SCALE GENOMIC DNA]</scope>
    <source>
        <strain evidence="3">NIES 3700</strain>
    </source>
</reference>
<feature type="transmembrane region" description="Helical" evidence="1">
    <location>
        <begin position="61"/>
        <end position="78"/>
    </location>
</feature>
<feature type="transmembrane region" description="Helical" evidence="1">
    <location>
        <begin position="257"/>
        <end position="280"/>
    </location>
</feature>
<evidence type="ECO:0000313" key="2">
    <source>
        <dbReference type="EMBL" id="GMH70510.1"/>
    </source>
</evidence>
<protein>
    <submittedName>
        <fullName evidence="2">Uncharacterized protein</fullName>
    </submittedName>
</protein>
<feature type="transmembrane region" description="Helical" evidence="1">
    <location>
        <begin position="476"/>
        <end position="498"/>
    </location>
</feature>
<feature type="transmembrane region" description="Helical" evidence="1">
    <location>
        <begin position="358"/>
        <end position="381"/>
    </location>
</feature>
<name>A0A9W7AMK6_9STRA</name>
<dbReference type="EMBL" id="BRXW01000621">
    <property type="protein sequence ID" value="GMH70510.1"/>
    <property type="molecule type" value="Genomic_DNA"/>
</dbReference>
<gene>
    <name evidence="2" type="ORF">TrLO_g13840</name>
</gene>
<proteinExistence type="predicted"/>
<keyword evidence="3" id="KW-1185">Reference proteome</keyword>
<feature type="transmembrane region" description="Helical" evidence="1">
    <location>
        <begin position="671"/>
        <end position="689"/>
    </location>
</feature>
<feature type="transmembrane region" description="Helical" evidence="1">
    <location>
        <begin position="292"/>
        <end position="310"/>
    </location>
</feature>
<evidence type="ECO:0000256" key="1">
    <source>
        <dbReference type="SAM" id="Phobius"/>
    </source>
</evidence>
<keyword evidence="1" id="KW-0472">Membrane</keyword>
<keyword evidence="1" id="KW-0812">Transmembrane</keyword>
<feature type="transmembrane region" description="Helical" evidence="1">
    <location>
        <begin position="445"/>
        <end position="464"/>
    </location>
</feature>
<sequence length="758" mass="85037">MQPYKKGFNVVVWLSWVITYAVIVLLSFDPSGNDGFRNVMVPYGNAEFEEVPDYKKFSVESPYYFVLVPVYAIINYFVCGKARELRNGGFMSIPLVNSILPSLLGTMVASLLAQSYVSSPLLKCLAKVSLLILSFMVFLSLSIYGTTDYFEYDMNRYAIWAYRNDFAGRFSRTLLNMIVKLLFAILTLGVVTLKTDRNFAFEEKLQAWLSTRRPYEFSNFHRIMGCGVLLVLNLPVIGVYWSALIQQQKYPQDDYTLPIWHNICLLLSPLLLLFSMLLFISRLKSKSRLNTVMFFVSPITMLVEGMMVAFSGDENISSSGTIYMIAAIGNLAFFPIAWRCRSSLMLLDAQIANHLQSISYELIAMTPTVLFLAAEGIGCLARARSYKLSESLDSIEYCLPISDTNFFICQSMVFKFVFDILMKFTVEWSTLPNLTQCKGVTSFELLYYSINGLATGLGLALFGMSRDIPKAASKDMLEMITLISKIGSNVFYVMWATLRISAYLRLQFSIRDEPDEERGGGGEVGGEVVVRPRKNFLKGVNARILAFLRVEKGCPNSLAFARKSILFFFPPEIIHSHIVGLVPKILTAAVPPLVYLTFKSSTCIEVHYIVSDRTIEVSDEQCFGVQYSARPLQMLISGIAILRFFGIHYVFKDITAERIVTLKGVSKTDALQGTLFMISVTISVIMFGIGGEYEEDVGKCSSIWDGGTKGLQTKRSSLESVGYKHDLERVRGKMLISGGGGEGEENVMNKMDFDPGFF</sequence>
<feature type="transmembrane region" description="Helical" evidence="1">
    <location>
        <begin position="173"/>
        <end position="193"/>
    </location>
</feature>
<feature type="transmembrane region" description="Helical" evidence="1">
    <location>
        <begin position="220"/>
        <end position="245"/>
    </location>
</feature>